<proteinExistence type="predicted"/>
<feature type="region of interest" description="Disordered" evidence="1">
    <location>
        <begin position="719"/>
        <end position="841"/>
    </location>
</feature>
<sequence>MNNLNGAVFEQVIGNPQQIIPILRQEGVTGVVILLGAYDSANPSSQLVNEVNAYDQAGFLVNLEWNFQGGWGRLYDMNPYVYNYVQQHPSEGWASFEDTLVNLSSLPKPSQELPNGTLVVFLQHAEYYVYQFYSASNFTWLYNETSLILSRNYNSNIENGLPVPYGHYHVFYNSTGLYLAINTHYTPKIVYNLHWISFDNDAQGRVNWASLFFSDSFSAWQTAWTQFCQFWAGKIAVTQADNSGVPSYDANPAIIQYLENTYHFNFSFEGWGTPTQSNQLWLWEQYNLLKNFALMKLNIAHEYGILVETGTSDMSIGVNFMPTDIFASWPGSPIYESVFGIFYNAGWRSGMNFTRYVGIVDWEGSPPSTQTIADYFNMTILAAEEAQPTGALIELDWQFPTNQTTAQDISALNYWIQRFHAALYWGGYLSSIGAQRYSLGTVYLQGNYPFASGRPWGAGGPLFSTPLQIQAFDFGDLGKWMSISAFNQTGVSQCSPQGYFMDMSTGLWACGGLAIAQESVKALPFFASLIGKSSAFYVRNNFNTYVFQSGGLYYVLINPSYGGEVNGYTLGGVPIIEPPYVNFSYYHLPGYNAYDVASHTLIQNNTLIPSNGYIGTLVVLVPSGFQGTSLVWTSAWNFSAQNGSLYLANPPQGANLSALIVSSQPIASFVANTTLQIFSLLTNKNTTLIHSEQSNQLYFYYINLPTLNAVTIKAVQPTTTTSSNTQSSTSSPSTSATNITSSQSSTTTSTSSTTTTTSASTTTTQSSTTTSTSSTTTTITSTQTTSSSTQTSTTTQHTTSSTTTKDSKTTTTNTQASQGVTSPTSLVSSSTSTSSKQFMTQTTQTSVQSSDAYSVAPSSESSEFSGLQKIFGSSASEGTPLFGLLKKEAIPALIILVIVSLLVFMLKSSHVYYTLTKQR</sequence>
<reference evidence="3 4" key="1">
    <citation type="submission" date="2017-04" db="EMBL/GenBank/DDBJ databases">
        <title>Novel microbial lineages endemic to geothermal iron-oxide mats fill important gaps in the evolutionary history of Archaea.</title>
        <authorList>
            <person name="Jay Z.J."/>
            <person name="Beam J.P."/>
            <person name="Dlakic M."/>
            <person name="Rusch D.B."/>
            <person name="Kozubal M.A."/>
            <person name="Inskeep W.P."/>
        </authorList>
    </citation>
    <scope>NUCLEOTIDE SEQUENCE [LARGE SCALE GENOMIC DNA]</scope>
    <source>
        <strain evidence="3">ECH_B_SAG-G06</strain>
    </source>
</reference>
<keyword evidence="2" id="KW-0812">Transmembrane</keyword>
<name>A0A2R6C3G8_9ARCH</name>
<evidence type="ECO:0000256" key="2">
    <source>
        <dbReference type="SAM" id="Phobius"/>
    </source>
</evidence>
<feature type="transmembrane region" description="Helical" evidence="2">
    <location>
        <begin position="889"/>
        <end position="913"/>
    </location>
</feature>
<evidence type="ECO:0000313" key="4">
    <source>
        <dbReference type="Proteomes" id="UP000240582"/>
    </source>
</evidence>
<accession>A0A2R6C3G8</accession>
<protein>
    <submittedName>
        <fullName evidence="3">Uncharacterized protein</fullName>
    </submittedName>
</protein>
<dbReference type="EMBL" id="NEXN01000008">
    <property type="protein sequence ID" value="PSO05441.1"/>
    <property type="molecule type" value="Genomic_DNA"/>
</dbReference>
<organism evidence="3 4">
    <name type="scientific">Candidatus Marsarchaeota G2 archaeon ECH_B_SAG-G06</name>
    <dbReference type="NCBI Taxonomy" id="1978166"/>
    <lineage>
        <taxon>Archaea</taxon>
        <taxon>Candidatus Marsarchaeota</taxon>
        <taxon>Candidatus Marsarchaeota group 2</taxon>
    </lineage>
</organism>
<evidence type="ECO:0000256" key="1">
    <source>
        <dbReference type="SAM" id="MobiDB-lite"/>
    </source>
</evidence>
<keyword evidence="2" id="KW-1133">Transmembrane helix</keyword>
<keyword evidence="2" id="KW-0472">Membrane</keyword>
<comment type="caution">
    <text evidence="3">The sequence shown here is derived from an EMBL/GenBank/DDBJ whole genome shotgun (WGS) entry which is preliminary data.</text>
</comment>
<evidence type="ECO:0000313" key="3">
    <source>
        <dbReference type="EMBL" id="PSO05441.1"/>
    </source>
</evidence>
<dbReference type="Proteomes" id="UP000240582">
    <property type="component" value="Unassembled WGS sequence"/>
</dbReference>
<gene>
    <name evidence="3" type="ORF">B9Q12_00430</name>
</gene>
<dbReference type="AlphaFoldDB" id="A0A2R6C3G8"/>